<dbReference type="AlphaFoldDB" id="A0A2L1UA97"/>
<dbReference type="Proteomes" id="UP000239833">
    <property type="component" value="Chromosome"/>
</dbReference>
<dbReference type="InterPro" id="IPR008841">
    <property type="entry name" value="Siphovirus-type_tail_N"/>
</dbReference>
<name>A0A2L1UA97_9BACL</name>
<dbReference type="Gene3D" id="2.40.30.200">
    <property type="match status" value="1"/>
</dbReference>
<dbReference type="EMBL" id="CP019655">
    <property type="protein sequence ID" value="AVF25100.1"/>
    <property type="molecule type" value="Genomic_DNA"/>
</dbReference>
<dbReference type="Pfam" id="PF05709">
    <property type="entry name" value="Sipho_tail"/>
    <property type="match status" value="1"/>
</dbReference>
<evidence type="ECO:0000313" key="4">
    <source>
        <dbReference type="Proteomes" id="UP000239833"/>
    </source>
</evidence>
<organism evidence="3 4">
    <name type="scientific">Paenibacillus larvae subsp. larvae</name>
    <dbReference type="NCBI Taxonomy" id="147375"/>
    <lineage>
        <taxon>Bacteria</taxon>
        <taxon>Bacillati</taxon>
        <taxon>Bacillota</taxon>
        <taxon>Bacilli</taxon>
        <taxon>Bacillales</taxon>
        <taxon>Paenibacillaceae</taxon>
        <taxon>Paenibacillus</taxon>
    </lineage>
</organism>
<protein>
    <submittedName>
        <fullName evidence="3">Phage tail protein</fullName>
    </submittedName>
</protein>
<dbReference type="InterPro" id="IPR054738">
    <property type="entry name" value="Siphovirus-type_tail_C"/>
</dbReference>
<proteinExistence type="predicted"/>
<dbReference type="Gene3D" id="2.60.120.860">
    <property type="match status" value="1"/>
</dbReference>
<feature type="domain" description="Siphovirus-type tail component RIFT-related" evidence="1">
    <location>
        <begin position="9"/>
        <end position="108"/>
    </location>
</feature>
<dbReference type="Pfam" id="PF22768">
    <property type="entry name" value="SPP1_Dit"/>
    <property type="match status" value="1"/>
</dbReference>
<reference evidence="4" key="1">
    <citation type="submission" date="2017-02" db="EMBL/GenBank/DDBJ databases">
        <title>Delineation of Paenibacillus larvae strains originating from foulbrood outbreaks.</title>
        <authorList>
            <person name="Beims H."/>
            <person name="Bunk B."/>
            <person name="Sproeer C."/>
            <person name="Mohr K.I."/>
            <person name="Pradella S."/>
            <person name="Guenther G."/>
            <person name="Rohde M."/>
            <person name="von der Ohe W."/>
            <person name="Steinert M."/>
        </authorList>
    </citation>
    <scope>NUCLEOTIDE SEQUENCE [LARGE SCALE GENOMIC DNA]</scope>
    <source>
        <strain evidence="4">Eric_III</strain>
    </source>
</reference>
<gene>
    <name evidence="3" type="ORF">ERICIII_00893</name>
</gene>
<dbReference type="RefSeq" id="WP_158672724.1">
    <property type="nucleotide sequence ID" value="NZ_CP019655.1"/>
</dbReference>
<evidence type="ECO:0000259" key="1">
    <source>
        <dbReference type="Pfam" id="PF05709"/>
    </source>
</evidence>
<dbReference type="GeneID" id="64217705"/>
<accession>A0A2L1UA97</accession>
<feature type="domain" description="Siphovirus-type tail component C-terminal" evidence="2">
    <location>
        <begin position="188"/>
        <end position="288"/>
    </location>
</feature>
<evidence type="ECO:0000313" key="3">
    <source>
        <dbReference type="EMBL" id="AVF25100.1"/>
    </source>
</evidence>
<sequence length="291" mass="32868">MITFINGRGQKIVIDKAPLKLIDFDPGRATTSMQTGKAANQDGELYMNNFLEPRDLSVEVLIVAEDIQSRIELERKLNQVFNPKLGEGKLIVDTRGERRAIRVVPDGSPQLLLGTENKTAKVRRVSIPLIAHHPYWGDVDETKQEIALWKGSFEFPWEIPAGEGVELGYREPSLIVNCYNPGDHICGMRIVFKAQGTVTNPSLLNVNTREYIKLNKTMQDGEVITVTTYYGAKRVEMTKSGITTNIFQYLDFPGSSFIQLYPGDNLFRYDAEKNLESLNIDIYYIPQYLGA</sequence>
<evidence type="ECO:0000259" key="2">
    <source>
        <dbReference type="Pfam" id="PF22768"/>
    </source>
</evidence>